<proteinExistence type="predicted"/>
<gene>
    <name evidence="1" type="ORF">NUU61_009121</name>
</gene>
<dbReference type="OrthoDB" id="5979581at2759"/>
<dbReference type="GeneID" id="81398815"/>
<sequence length="112" mass="13231">MIALLGPPPKELLTKADAMAEHRWPDSIQNERGKVCCNLRDFFDGPFFNEKGEFLHENLIPARKLEDTIPSLEEEERQAFLSFVRNMLTWRPEERKTARELMDHQFLKFGNR</sequence>
<evidence type="ECO:0000313" key="1">
    <source>
        <dbReference type="EMBL" id="KAJ5084542.1"/>
    </source>
</evidence>
<reference evidence="1" key="2">
    <citation type="journal article" date="2023" name="IMA Fungus">
        <title>Comparative genomic study of the Penicillium genus elucidates a diverse pangenome and 15 lateral gene transfer events.</title>
        <authorList>
            <person name="Petersen C."/>
            <person name="Sorensen T."/>
            <person name="Nielsen M.R."/>
            <person name="Sondergaard T.E."/>
            <person name="Sorensen J.L."/>
            <person name="Fitzpatrick D.A."/>
            <person name="Frisvad J.C."/>
            <person name="Nielsen K.L."/>
        </authorList>
    </citation>
    <scope>NUCLEOTIDE SEQUENCE</scope>
    <source>
        <strain evidence="1">IBT 34128</strain>
    </source>
</reference>
<accession>A0A9W9JXD7</accession>
<comment type="caution">
    <text evidence="1">The sequence shown here is derived from an EMBL/GenBank/DDBJ whole genome shotgun (WGS) entry which is preliminary data.</text>
</comment>
<protein>
    <recommendedName>
        <fullName evidence="3">Protein kinase domain-containing protein</fullName>
    </recommendedName>
</protein>
<dbReference type="Proteomes" id="UP001141434">
    <property type="component" value="Unassembled WGS sequence"/>
</dbReference>
<dbReference type="InterPro" id="IPR011009">
    <property type="entry name" value="Kinase-like_dom_sf"/>
</dbReference>
<dbReference type="RefSeq" id="XP_056507939.1">
    <property type="nucleotide sequence ID" value="XM_056659646.1"/>
</dbReference>
<name>A0A9W9JXD7_9EURO</name>
<dbReference type="SUPFAM" id="SSF56112">
    <property type="entry name" value="Protein kinase-like (PK-like)"/>
    <property type="match status" value="1"/>
</dbReference>
<reference evidence="1" key="1">
    <citation type="submission" date="2022-11" db="EMBL/GenBank/DDBJ databases">
        <authorList>
            <person name="Petersen C."/>
        </authorList>
    </citation>
    <scope>NUCLEOTIDE SEQUENCE</scope>
    <source>
        <strain evidence="1">IBT 34128</strain>
    </source>
</reference>
<organism evidence="1 2">
    <name type="scientific">Penicillium alfredii</name>
    <dbReference type="NCBI Taxonomy" id="1506179"/>
    <lineage>
        <taxon>Eukaryota</taxon>
        <taxon>Fungi</taxon>
        <taxon>Dikarya</taxon>
        <taxon>Ascomycota</taxon>
        <taxon>Pezizomycotina</taxon>
        <taxon>Eurotiomycetes</taxon>
        <taxon>Eurotiomycetidae</taxon>
        <taxon>Eurotiales</taxon>
        <taxon>Aspergillaceae</taxon>
        <taxon>Penicillium</taxon>
    </lineage>
</organism>
<evidence type="ECO:0000313" key="2">
    <source>
        <dbReference type="Proteomes" id="UP001141434"/>
    </source>
</evidence>
<keyword evidence="2" id="KW-1185">Reference proteome</keyword>
<dbReference type="EMBL" id="JAPMSZ010000011">
    <property type="protein sequence ID" value="KAJ5084542.1"/>
    <property type="molecule type" value="Genomic_DNA"/>
</dbReference>
<dbReference type="Gene3D" id="1.10.510.10">
    <property type="entry name" value="Transferase(Phosphotransferase) domain 1"/>
    <property type="match status" value="1"/>
</dbReference>
<evidence type="ECO:0008006" key="3">
    <source>
        <dbReference type="Google" id="ProtNLM"/>
    </source>
</evidence>
<dbReference type="AlphaFoldDB" id="A0A9W9JXD7"/>